<dbReference type="InterPro" id="IPR006680">
    <property type="entry name" value="Amidohydro-rel"/>
</dbReference>
<evidence type="ECO:0000313" key="5">
    <source>
        <dbReference type="Proteomes" id="UP000198925"/>
    </source>
</evidence>
<evidence type="ECO:0000256" key="2">
    <source>
        <dbReference type="ARBA" id="ARBA00008829"/>
    </source>
</evidence>
<dbReference type="PANTHER" id="PTHR11647:SF1">
    <property type="entry name" value="COLLAPSIN RESPONSE MEDIATOR PROTEIN"/>
    <property type="match status" value="1"/>
</dbReference>
<dbReference type="Gene3D" id="3.20.20.140">
    <property type="entry name" value="Metal-dependent hydrolases"/>
    <property type="match status" value="1"/>
</dbReference>
<dbReference type="STRING" id="938405.SAMN02927895_01713"/>
<dbReference type="GO" id="GO:0016812">
    <property type="term" value="F:hydrolase activity, acting on carbon-nitrogen (but not peptide) bonds, in cyclic amides"/>
    <property type="evidence" value="ECO:0007669"/>
    <property type="project" value="TreeGrafter"/>
</dbReference>
<keyword evidence="5" id="KW-1185">Reference proteome</keyword>
<evidence type="ECO:0000313" key="4">
    <source>
        <dbReference type="EMBL" id="SDC45897.1"/>
    </source>
</evidence>
<reference evidence="4 5" key="1">
    <citation type="submission" date="2016-10" db="EMBL/GenBank/DDBJ databases">
        <authorList>
            <person name="de Groot N.N."/>
        </authorList>
    </citation>
    <scope>NUCLEOTIDE SEQUENCE [LARGE SCALE GENOMIC DNA]</scope>
    <source>
        <strain evidence="4 5">CPCC 100156</strain>
    </source>
</reference>
<dbReference type="Proteomes" id="UP000198925">
    <property type="component" value="Unassembled WGS sequence"/>
</dbReference>
<dbReference type="InterPro" id="IPR011059">
    <property type="entry name" value="Metal-dep_hydrolase_composite"/>
</dbReference>
<dbReference type="Gene3D" id="2.30.40.10">
    <property type="entry name" value="Urease, subunit C, domain 1"/>
    <property type="match status" value="1"/>
</dbReference>
<sequence>MVDLVISGDCVVTPHAIGPADVAIGGGRVVAVAERGSFPLPVGARRVDATGQIVMPGGIDPHTHCLWPVVVPDGTPTLTQGPSVVGRAALFGGTTTIIDFTRWTHGQTVQGAIEARMADWRADGCACDWALHTMVEGDLPPEVPAQLAEAIEAGHPTVKIFTTDITPSRKGRMVDFGDIWEVFQVLARKGGLGVIHAEDNDIVMHMYAKLFREGRAGFENMAEVHNTLSEDLSFRRVLRLAERVPGTALYMLHVSAADGVRAIREARARNQPAYGESLHQYMLYTSDDYKRPNGQMYHTYPSLKSQADQDELWRGAMDGTINCVATDELCCSLAVKTQGRRIDDTTGGNSGVEPRVAVMYSEMVGKRGFSLRQFVDAVSTNAARIMGMYPRKGAIAPGADADICILDPALRREVRAEAMHESDYSPWEGRQVDAWPAMTILRGKIVVEGDRWCGDDRGGQWVSRAIPEEIRAGAAL</sequence>
<evidence type="ECO:0000259" key="3">
    <source>
        <dbReference type="Pfam" id="PF01979"/>
    </source>
</evidence>
<name>A0A1G6LS38_9PROT</name>
<protein>
    <submittedName>
        <fullName evidence="4">Dihydropyrimidinase</fullName>
    </submittedName>
</protein>
<feature type="domain" description="Amidohydrolase-related" evidence="3">
    <location>
        <begin position="53"/>
        <end position="446"/>
    </location>
</feature>
<dbReference type="InterPro" id="IPR032466">
    <property type="entry name" value="Metal_Hydrolase"/>
</dbReference>
<gene>
    <name evidence="4" type="ORF">SAMN04487779_1001987</name>
</gene>
<comment type="cofactor">
    <cofactor evidence="1">
        <name>Zn(2+)</name>
        <dbReference type="ChEBI" id="CHEBI:29105"/>
    </cofactor>
</comment>
<dbReference type="RefSeq" id="WP_176849373.1">
    <property type="nucleotide sequence ID" value="NZ_FMXZ01000003.1"/>
</dbReference>
<dbReference type="EMBL" id="FMZX01000001">
    <property type="protein sequence ID" value="SDC45897.1"/>
    <property type="molecule type" value="Genomic_DNA"/>
</dbReference>
<dbReference type="Pfam" id="PF01979">
    <property type="entry name" value="Amidohydro_1"/>
    <property type="match status" value="1"/>
</dbReference>
<accession>A0A1G6LS38</accession>
<comment type="similarity">
    <text evidence="2">Belongs to the metallo-dependent hydrolases superfamily. Hydantoinase/dihydropyrimidinase family.</text>
</comment>
<dbReference type="FunFam" id="3.20.20.140:FF:000174">
    <property type="entry name" value="Dihydropyrimidinase-related protein 2"/>
    <property type="match status" value="1"/>
</dbReference>
<dbReference type="InterPro" id="IPR050378">
    <property type="entry name" value="Metallo-dep_Hydrolases_sf"/>
</dbReference>
<dbReference type="SUPFAM" id="SSF51338">
    <property type="entry name" value="Composite domain of metallo-dependent hydrolases"/>
    <property type="match status" value="2"/>
</dbReference>
<organism evidence="4 5">
    <name type="scientific">Belnapia rosea</name>
    <dbReference type="NCBI Taxonomy" id="938405"/>
    <lineage>
        <taxon>Bacteria</taxon>
        <taxon>Pseudomonadati</taxon>
        <taxon>Pseudomonadota</taxon>
        <taxon>Alphaproteobacteria</taxon>
        <taxon>Acetobacterales</taxon>
        <taxon>Roseomonadaceae</taxon>
        <taxon>Belnapia</taxon>
    </lineage>
</organism>
<dbReference type="PANTHER" id="PTHR11647">
    <property type="entry name" value="HYDRANTOINASE/DIHYDROPYRIMIDINASE FAMILY MEMBER"/>
    <property type="match status" value="1"/>
</dbReference>
<dbReference type="GO" id="GO:0005829">
    <property type="term" value="C:cytosol"/>
    <property type="evidence" value="ECO:0007669"/>
    <property type="project" value="TreeGrafter"/>
</dbReference>
<dbReference type="SUPFAM" id="SSF51556">
    <property type="entry name" value="Metallo-dependent hydrolases"/>
    <property type="match status" value="1"/>
</dbReference>
<proteinExistence type="inferred from homology"/>
<dbReference type="AlphaFoldDB" id="A0A1G6LS38"/>
<evidence type="ECO:0000256" key="1">
    <source>
        <dbReference type="ARBA" id="ARBA00001947"/>
    </source>
</evidence>